<proteinExistence type="predicted"/>
<evidence type="ECO:0000313" key="2">
    <source>
        <dbReference type="Proteomes" id="UP000186535"/>
    </source>
</evidence>
<organism evidence="1 2">
    <name type="scientific">Bacillus cereus</name>
    <dbReference type="NCBI Taxonomy" id="1396"/>
    <lineage>
        <taxon>Bacteria</taxon>
        <taxon>Bacillati</taxon>
        <taxon>Bacillota</taxon>
        <taxon>Bacilli</taxon>
        <taxon>Bacillales</taxon>
        <taxon>Bacillaceae</taxon>
        <taxon>Bacillus</taxon>
        <taxon>Bacillus cereus group</taxon>
    </lineage>
</organism>
<comment type="caution">
    <text evidence="1">The sequence shown here is derived from an EMBL/GenBank/DDBJ whole genome shotgun (WGS) entry which is preliminary data.</text>
</comment>
<accession>A0A1Q4LG76</accession>
<dbReference type="EMBL" id="MPON01000001">
    <property type="protein sequence ID" value="OKA41147.1"/>
    <property type="molecule type" value="Genomic_DNA"/>
</dbReference>
<gene>
    <name evidence="1" type="ORF">BJR07_04325</name>
</gene>
<sequence length="63" mass="6732">MLRSVDSLALLVEVTLSQGFNLRVSPPVACQLLGDLALRLDFHQQAVPSLAGHANKKAAHSLL</sequence>
<protein>
    <submittedName>
        <fullName evidence="1">Uncharacterized protein</fullName>
    </submittedName>
</protein>
<dbReference type="AlphaFoldDB" id="A0A1Q4LG76"/>
<dbReference type="Proteomes" id="UP000186535">
    <property type="component" value="Unassembled WGS sequence"/>
</dbReference>
<reference evidence="1 2" key="1">
    <citation type="submission" date="2016-11" db="EMBL/GenBank/DDBJ databases">
        <title>Identification of Bacillus cereus isolated from egg-white.</title>
        <authorList>
            <person name="Soni A."/>
            <person name="Oey I."/>
            <person name="Silcock P."/>
            <person name="Bremer P."/>
        </authorList>
    </citation>
    <scope>NUCLEOTIDE SEQUENCE [LARGE SCALE GENOMIC DNA]</scope>
    <source>
        <strain evidence="1 2">NZAS03</strain>
    </source>
</reference>
<evidence type="ECO:0000313" key="1">
    <source>
        <dbReference type="EMBL" id="OKA41147.1"/>
    </source>
</evidence>
<name>A0A1Q4LG76_BACCE</name>